<evidence type="ECO:0000313" key="2">
    <source>
        <dbReference type="Proteomes" id="UP001165065"/>
    </source>
</evidence>
<comment type="caution">
    <text evidence="1">The sequence shown here is derived from an EMBL/GenBank/DDBJ whole genome shotgun (WGS) entry which is preliminary data.</text>
</comment>
<reference evidence="2" key="1">
    <citation type="journal article" date="2023" name="Commun. Biol.">
        <title>Genome analysis of Parmales, the sister group of diatoms, reveals the evolutionary specialization of diatoms from phago-mixotrophs to photoautotrophs.</title>
        <authorList>
            <person name="Ban H."/>
            <person name="Sato S."/>
            <person name="Yoshikawa S."/>
            <person name="Yamada K."/>
            <person name="Nakamura Y."/>
            <person name="Ichinomiya M."/>
            <person name="Sato N."/>
            <person name="Blanc-Mathieu R."/>
            <person name="Endo H."/>
            <person name="Kuwata A."/>
            <person name="Ogata H."/>
        </authorList>
    </citation>
    <scope>NUCLEOTIDE SEQUENCE [LARGE SCALE GENOMIC DNA]</scope>
</reference>
<dbReference type="Proteomes" id="UP001165065">
    <property type="component" value="Unassembled WGS sequence"/>
</dbReference>
<dbReference type="EMBL" id="BRYA01000292">
    <property type="protein sequence ID" value="GMI46302.1"/>
    <property type="molecule type" value="Genomic_DNA"/>
</dbReference>
<dbReference type="PANTHER" id="PTHR34044">
    <property type="entry name" value="NUCLEAR PROTEIN"/>
    <property type="match status" value="1"/>
</dbReference>
<evidence type="ECO:0000313" key="1">
    <source>
        <dbReference type="EMBL" id="GMI46302.1"/>
    </source>
</evidence>
<dbReference type="PANTHER" id="PTHR34044:SF1">
    <property type="entry name" value="NUCLEAR PROTEIN"/>
    <property type="match status" value="1"/>
</dbReference>
<accession>A0A9W7LE49</accession>
<keyword evidence="2" id="KW-1185">Reference proteome</keyword>
<sequence length="291" mass="31581">MGTKLWGSRSSVKARKRAEWVESRGGSAIGGAGAAVGPCTIVGGGRIGSLLAGTHPGNKLIGRNDAYDDLPPGPIYVATRNDALDGVVDKCPDERLGDLVFLQNGYIDEWLKGKGLEKNTQALLFFAVAKLGEEPTDGVTRVNPEGLTAVTGKHAEDLKARLEEVGLKCNVLGEDDYAKAMWEKLAWITGYMLVGTAKGMGSVGETGEKQDEILSELFDEMFGNVEGIEWDDKEAVKEKLRAYTEVVAHFPCGVKEFEWRNKVWYGRGLDKHDGLIKECIEAGTFALTLTE</sequence>
<organism evidence="1 2">
    <name type="scientific">Triparma columacea</name>
    <dbReference type="NCBI Taxonomy" id="722753"/>
    <lineage>
        <taxon>Eukaryota</taxon>
        <taxon>Sar</taxon>
        <taxon>Stramenopiles</taxon>
        <taxon>Ochrophyta</taxon>
        <taxon>Bolidophyceae</taxon>
        <taxon>Parmales</taxon>
        <taxon>Triparmaceae</taxon>
        <taxon>Triparma</taxon>
    </lineage>
</organism>
<protein>
    <submittedName>
        <fullName evidence="1">Uncharacterized protein</fullName>
    </submittedName>
</protein>
<proteinExistence type="predicted"/>
<gene>
    <name evidence="1" type="ORF">TrCOL_g2774</name>
</gene>
<name>A0A9W7LE49_9STRA</name>
<dbReference type="AlphaFoldDB" id="A0A9W7LE49"/>
<dbReference type="OrthoDB" id="38730at2759"/>